<dbReference type="Gene3D" id="1.25.40.10">
    <property type="entry name" value="Tetratricopeptide repeat domain"/>
    <property type="match status" value="1"/>
</dbReference>
<evidence type="ECO:0000313" key="2">
    <source>
        <dbReference type="Proteomes" id="UP001139031"/>
    </source>
</evidence>
<dbReference type="Proteomes" id="UP001139031">
    <property type="component" value="Unassembled WGS sequence"/>
</dbReference>
<gene>
    <name evidence="1" type="ORF">K7C98_39140</name>
</gene>
<evidence type="ECO:0000313" key="1">
    <source>
        <dbReference type="EMBL" id="MBZ5715287.1"/>
    </source>
</evidence>
<reference evidence="1" key="1">
    <citation type="submission" date="2021-08" db="EMBL/GenBank/DDBJ databases">
        <authorList>
            <person name="Stevens D.C."/>
        </authorList>
    </citation>
    <scope>NUCLEOTIDE SEQUENCE</scope>
    <source>
        <strain evidence="1">DSM 53165</strain>
    </source>
</reference>
<organism evidence="1 2">
    <name type="scientific">Nannocystis pusilla</name>
    <dbReference type="NCBI Taxonomy" id="889268"/>
    <lineage>
        <taxon>Bacteria</taxon>
        <taxon>Pseudomonadati</taxon>
        <taxon>Myxococcota</taxon>
        <taxon>Polyangia</taxon>
        <taxon>Nannocystales</taxon>
        <taxon>Nannocystaceae</taxon>
        <taxon>Nannocystis</taxon>
    </lineage>
</organism>
<accession>A0ABS7U400</accession>
<comment type="caution">
    <text evidence="1">The sequence shown here is derived from an EMBL/GenBank/DDBJ whole genome shotgun (WGS) entry which is preliminary data.</text>
</comment>
<dbReference type="SUPFAM" id="SSF48452">
    <property type="entry name" value="TPR-like"/>
    <property type="match status" value="1"/>
</dbReference>
<proteinExistence type="predicted"/>
<dbReference type="InterPro" id="IPR011990">
    <property type="entry name" value="TPR-like_helical_dom_sf"/>
</dbReference>
<protein>
    <submittedName>
        <fullName evidence="1">Tetratricopeptide repeat protein</fullName>
    </submittedName>
</protein>
<keyword evidence="2" id="KW-1185">Reference proteome</keyword>
<dbReference type="RefSeq" id="WP_224197028.1">
    <property type="nucleotide sequence ID" value="NZ_JAIRAU010000056.1"/>
</dbReference>
<name>A0ABS7U400_9BACT</name>
<sequence length="96" mass="10245">MTAPSLQMLHSFDHGAALAHYEQAIARVEARFGASHPSLAGLHSSAAGELCQLGHYAAAITRAEQAIALSNLAGNYDEIFDEAQRVLARARARAYP</sequence>
<dbReference type="EMBL" id="JAIRAU010000056">
    <property type="protein sequence ID" value="MBZ5715287.1"/>
    <property type="molecule type" value="Genomic_DNA"/>
</dbReference>